<organism evidence="1 2">
    <name type="scientific">Chiloscyllium punctatum</name>
    <name type="common">Brownbanded bambooshark</name>
    <name type="synonym">Hemiscyllium punctatum</name>
    <dbReference type="NCBI Taxonomy" id="137246"/>
    <lineage>
        <taxon>Eukaryota</taxon>
        <taxon>Metazoa</taxon>
        <taxon>Chordata</taxon>
        <taxon>Craniata</taxon>
        <taxon>Vertebrata</taxon>
        <taxon>Chondrichthyes</taxon>
        <taxon>Elasmobranchii</taxon>
        <taxon>Galeomorphii</taxon>
        <taxon>Galeoidea</taxon>
        <taxon>Orectolobiformes</taxon>
        <taxon>Hemiscylliidae</taxon>
        <taxon>Chiloscyllium</taxon>
    </lineage>
</organism>
<evidence type="ECO:0000313" key="1">
    <source>
        <dbReference type="EMBL" id="GCC33901.1"/>
    </source>
</evidence>
<sequence length="105" mass="11505">MRGVSHRHHHLGAVVPAAGAWTTTPMRLRPLPTAISAHWLRRSRREIQSVNQRVVATAPVPAPPAANSLPLWDYSLITSPPQQVIVVSSQYLGGMVAQWLALLPH</sequence>
<comment type="caution">
    <text evidence="1">The sequence shown here is derived from an EMBL/GenBank/DDBJ whole genome shotgun (WGS) entry which is preliminary data.</text>
</comment>
<dbReference type="Proteomes" id="UP000287033">
    <property type="component" value="Unassembled WGS sequence"/>
</dbReference>
<proteinExistence type="predicted"/>
<dbReference type="AlphaFoldDB" id="A0A401SU30"/>
<gene>
    <name evidence="1" type="ORF">chiPu_0012372</name>
</gene>
<reference evidence="1 2" key="1">
    <citation type="journal article" date="2018" name="Nat. Ecol. Evol.">
        <title>Shark genomes provide insights into elasmobranch evolution and the origin of vertebrates.</title>
        <authorList>
            <person name="Hara Y"/>
            <person name="Yamaguchi K"/>
            <person name="Onimaru K"/>
            <person name="Kadota M"/>
            <person name="Koyanagi M"/>
            <person name="Keeley SD"/>
            <person name="Tatsumi K"/>
            <person name="Tanaka K"/>
            <person name="Motone F"/>
            <person name="Kageyama Y"/>
            <person name="Nozu R"/>
            <person name="Adachi N"/>
            <person name="Nishimura O"/>
            <person name="Nakagawa R"/>
            <person name="Tanegashima C"/>
            <person name="Kiyatake I"/>
            <person name="Matsumoto R"/>
            <person name="Murakumo K"/>
            <person name="Nishida K"/>
            <person name="Terakita A"/>
            <person name="Kuratani S"/>
            <person name="Sato K"/>
            <person name="Hyodo S Kuraku.S."/>
        </authorList>
    </citation>
    <scope>NUCLEOTIDE SEQUENCE [LARGE SCALE GENOMIC DNA]</scope>
</reference>
<accession>A0A401SU30</accession>
<keyword evidence="2" id="KW-1185">Reference proteome</keyword>
<dbReference type="EMBL" id="BEZZ01000550">
    <property type="protein sequence ID" value="GCC33901.1"/>
    <property type="molecule type" value="Genomic_DNA"/>
</dbReference>
<evidence type="ECO:0000313" key="2">
    <source>
        <dbReference type="Proteomes" id="UP000287033"/>
    </source>
</evidence>
<protein>
    <submittedName>
        <fullName evidence="1">Uncharacterized protein</fullName>
    </submittedName>
</protein>
<name>A0A401SU30_CHIPU</name>